<keyword evidence="2" id="KW-0472">Membrane</keyword>
<evidence type="ECO:0000256" key="1">
    <source>
        <dbReference type="SAM" id="MobiDB-lite"/>
    </source>
</evidence>
<dbReference type="Pfam" id="PF13413">
    <property type="entry name" value="HTH_25"/>
    <property type="match status" value="1"/>
</dbReference>
<dbReference type="PANTHER" id="PTHR34475">
    <property type="match status" value="1"/>
</dbReference>
<dbReference type="OrthoDB" id="9790252at2"/>
<evidence type="ECO:0000256" key="2">
    <source>
        <dbReference type="SAM" id="Phobius"/>
    </source>
</evidence>
<gene>
    <name evidence="4" type="ORF">D3877_00450</name>
</gene>
<keyword evidence="2" id="KW-0812">Transmembrane</keyword>
<feature type="compositionally biased region" description="Low complexity" evidence="1">
    <location>
        <begin position="198"/>
        <end position="208"/>
    </location>
</feature>
<dbReference type="SUPFAM" id="SSF47413">
    <property type="entry name" value="lambda repressor-like DNA-binding domains"/>
    <property type="match status" value="1"/>
</dbReference>
<accession>A0A418VZQ6</accession>
<dbReference type="RefSeq" id="WP_119828850.1">
    <property type="nucleotide sequence ID" value="NZ_QYUL01000001.1"/>
</dbReference>
<dbReference type="GO" id="GO:0003677">
    <property type="term" value="F:DNA binding"/>
    <property type="evidence" value="ECO:0007669"/>
    <property type="project" value="InterPro"/>
</dbReference>
<evidence type="ECO:0000313" key="4">
    <source>
        <dbReference type="EMBL" id="RJF83209.1"/>
    </source>
</evidence>
<dbReference type="CDD" id="cd00093">
    <property type="entry name" value="HTH_XRE"/>
    <property type="match status" value="1"/>
</dbReference>
<dbReference type="Proteomes" id="UP000283458">
    <property type="component" value="Unassembled WGS sequence"/>
</dbReference>
<dbReference type="InterPro" id="IPR001387">
    <property type="entry name" value="Cro/C1-type_HTH"/>
</dbReference>
<dbReference type="AlphaFoldDB" id="A0A418VZQ6"/>
<evidence type="ECO:0000259" key="3">
    <source>
        <dbReference type="SMART" id="SM00530"/>
    </source>
</evidence>
<keyword evidence="2" id="KW-1133">Transmembrane helix</keyword>
<dbReference type="InterPro" id="IPR010982">
    <property type="entry name" value="Lambda_DNA-bd_dom_sf"/>
</dbReference>
<feature type="transmembrane region" description="Helical" evidence="2">
    <location>
        <begin position="116"/>
        <end position="134"/>
    </location>
</feature>
<sequence>MAKRKVFDSFDSTPTGPTVAQTLREAREAMGHELRDVATMLRIRYPYLQAIEGGQYQDLPGAAYAAGFLRSYAEYLGLDPVDIVARYKAEAVGALREQELYLPTPATEERVPGGTLLLVTLVLAGLVYGGWYYLSATDRSMADLVPRLPDRLVSLLDALPMKSGAPPSAPEAATPVAPIIAALPTTAAPTPSALSAPLVVSPSASAPTPAAPSAPAAPTPAAASTASSTATPIILPPLPTTKPTPAPVVAAVPPTDEDDSESSPQEPTPLAAQTAAAQAAAQAAAAQAAAAAAARPADPTPANPNAKIYGMQNQNPKLVLKATQESWLQIRDGSDIVFTRVLKPGDTYRVPDKAGVRIRTGNAGGLVVVADGAESPPLGSVGMVLRDVPIDAHGVVKNR</sequence>
<organism evidence="4 5">
    <name type="scientific">Azospirillum cavernae</name>
    <dbReference type="NCBI Taxonomy" id="2320860"/>
    <lineage>
        <taxon>Bacteria</taxon>
        <taxon>Pseudomonadati</taxon>
        <taxon>Pseudomonadota</taxon>
        <taxon>Alphaproteobacteria</taxon>
        <taxon>Rhodospirillales</taxon>
        <taxon>Azospirillaceae</taxon>
        <taxon>Azospirillum</taxon>
    </lineage>
</organism>
<feature type="compositionally biased region" description="Low complexity" evidence="1">
    <location>
        <begin position="219"/>
        <end position="233"/>
    </location>
</feature>
<keyword evidence="5" id="KW-1185">Reference proteome</keyword>
<dbReference type="Pfam" id="PF13464">
    <property type="entry name" value="RodZ_C"/>
    <property type="match status" value="1"/>
</dbReference>
<dbReference type="SMART" id="SM00530">
    <property type="entry name" value="HTH_XRE"/>
    <property type="match status" value="1"/>
</dbReference>
<feature type="compositionally biased region" description="Pro residues" evidence="1">
    <location>
        <begin position="209"/>
        <end position="218"/>
    </location>
</feature>
<reference evidence="4 5" key="1">
    <citation type="submission" date="2018-09" db="EMBL/GenBank/DDBJ databases">
        <authorList>
            <person name="Zhu H."/>
        </authorList>
    </citation>
    <scope>NUCLEOTIDE SEQUENCE [LARGE SCALE GENOMIC DNA]</scope>
    <source>
        <strain evidence="4 5">K2W22B-5</strain>
    </source>
</reference>
<dbReference type="InterPro" id="IPR025194">
    <property type="entry name" value="RodZ-like_C"/>
</dbReference>
<proteinExistence type="predicted"/>
<comment type="caution">
    <text evidence="4">The sequence shown here is derived from an EMBL/GenBank/DDBJ whole genome shotgun (WGS) entry which is preliminary data.</text>
</comment>
<dbReference type="InterPro" id="IPR050400">
    <property type="entry name" value="Bact_Cytoskel_RodZ"/>
</dbReference>
<feature type="compositionally biased region" description="Pro residues" evidence="1">
    <location>
        <begin position="234"/>
        <end position="246"/>
    </location>
</feature>
<dbReference type="EMBL" id="QYUL01000001">
    <property type="protein sequence ID" value="RJF83209.1"/>
    <property type="molecule type" value="Genomic_DNA"/>
</dbReference>
<protein>
    <submittedName>
        <fullName evidence="4">Helix-turn-helix domain-containing protein</fullName>
    </submittedName>
</protein>
<dbReference type="PANTHER" id="PTHR34475:SF1">
    <property type="entry name" value="CYTOSKELETON PROTEIN RODZ"/>
    <property type="match status" value="1"/>
</dbReference>
<evidence type="ECO:0000313" key="5">
    <source>
        <dbReference type="Proteomes" id="UP000283458"/>
    </source>
</evidence>
<feature type="region of interest" description="Disordered" evidence="1">
    <location>
        <begin position="198"/>
        <end position="277"/>
    </location>
</feature>
<feature type="domain" description="HTH cro/C1-type" evidence="3">
    <location>
        <begin position="22"/>
        <end position="83"/>
    </location>
</feature>
<dbReference type="Gene3D" id="1.10.260.40">
    <property type="entry name" value="lambda repressor-like DNA-binding domains"/>
    <property type="match status" value="1"/>
</dbReference>
<name>A0A418VZQ6_9PROT</name>